<evidence type="ECO:0000313" key="3">
    <source>
        <dbReference type="Proteomes" id="UP000274920"/>
    </source>
</evidence>
<gene>
    <name evidence="2" type="ORF">EBB54_05220</name>
</gene>
<dbReference type="PANTHER" id="PTHR34825">
    <property type="entry name" value="CONSERVED PROTEIN, WITH A WEAK D-GALACTARATE DEHYDRATASE/ALTRONATE HYDROLASE DOMAIN"/>
    <property type="match status" value="1"/>
</dbReference>
<keyword evidence="3" id="KW-1185">Reference proteome</keyword>
<comment type="caution">
    <text evidence="2">The sequence shown here is derived from an EMBL/GenBank/DDBJ whole genome shotgun (WGS) entry which is preliminary data.</text>
</comment>
<dbReference type="Proteomes" id="UP000274920">
    <property type="component" value="Unassembled WGS sequence"/>
</dbReference>
<dbReference type="Gene3D" id="1.10.260.40">
    <property type="entry name" value="lambda repressor-like DNA-binding domains"/>
    <property type="match status" value="1"/>
</dbReference>
<dbReference type="AlphaFoldDB" id="A0A3R8KSG1"/>
<dbReference type="Pfam" id="PF09820">
    <property type="entry name" value="AAA-ATPase_like"/>
    <property type="match status" value="1"/>
</dbReference>
<dbReference type="InterPro" id="IPR018631">
    <property type="entry name" value="AAA-ATPase-like_dom"/>
</dbReference>
<dbReference type="PANTHER" id="PTHR34825:SF1">
    <property type="entry name" value="AAA-ATPASE-LIKE DOMAIN-CONTAINING PROTEIN"/>
    <property type="match status" value="1"/>
</dbReference>
<dbReference type="Pfam" id="PF08011">
    <property type="entry name" value="PDDEXK_9"/>
    <property type="match status" value="1"/>
</dbReference>
<evidence type="ECO:0000259" key="1">
    <source>
        <dbReference type="PROSITE" id="PS50943"/>
    </source>
</evidence>
<dbReference type="InterPro" id="IPR001387">
    <property type="entry name" value="Cro/C1-type_HTH"/>
</dbReference>
<dbReference type="CDD" id="cd00093">
    <property type="entry name" value="HTH_XRE"/>
    <property type="match status" value="1"/>
</dbReference>
<accession>A0A3R8KSG1</accession>
<dbReference type="SUPFAM" id="SSF47413">
    <property type="entry name" value="lambda repressor-like DNA-binding domains"/>
    <property type="match status" value="1"/>
</dbReference>
<reference evidence="2" key="1">
    <citation type="submission" date="2018-10" db="EMBL/GenBank/DDBJ databases">
        <title>Schaedlerella arabinophila gen. nov. sp. nov., isolated from the mouse intestinal tract and comparative analysis with the genome of the closely related altered Schaedler flora strain ASF502.</title>
        <authorList>
            <person name="Miyake S."/>
            <person name="Soh M."/>
            <person name="Seedorf H."/>
        </authorList>
    </citation>
    <scope>NUCLEOTIDE SEQUENCE [LARGE SCALE GENOMIC DNA]</scope>
    <source>
        <strain evidence="2">DSM 106076</strain>
    </source>
</reference>
<dbReference type="PROSITE" id="PS50943">
    <property type="entry name" value="HTH_CROC1"/>
    <property type="match status" value="1"/>
</dbReference>
<dbReference type="SMART" id="SM00530">
    <property type="entry name" value="HTH_XRE"/>
    <property type="match status" value="1"/>
</dbReference>
<dbReference type="InterPro" id="IPR010982">
    <property type="entry name" value="Lambda_DNA-bd_dom_sf"/>
</dbReference>
<protein>
    <submittedName>
        <fullName evidence="2">Helix-turn-helix domain-containing protein</fullName>
    </submittedName>
</protein>
<dbReference type="InterPro" id="IPR012547">
    <property type="entry name" value="PDDEXK_9"/>
</dbReference>
<proteinExistence type="predicted"/>
<dbReference type="EMBL" id="RHJS01000002">
    <property type="protein sequence ID" value="RRK30840.1"/>
    <property type="molecule type" value="Genomic_DNA"/>
</dbReference>
<evidence type="ECO:0000313" key="2">
    <source>
        <dbReference type="EMBL" id="RRK30840.1"/>
    </source>
</evidence>
<feature type="domain" description="HTH cro/C1-type" evidence="1">
    <location>
        <begin position="9"/>
        <end position="63"/>
    </location>
</feature>
<organism evidence="2 3">
    <name type="scientific">Schaedlerella arabinosiphila</name>
    <dbReference type="NCBI Taxonomy" id="2044587"/>
    <lineage>
        <taxon>Bacteria</taxon>
        <taxon>Bacillati</taxon>
        <taxon>Bacillota</taxon>
        <taxon>Clostridia</taxon>
        <taxon>Lachnospirales</taxon>
        <taxon>Lachnospiraceae</taxon>
        <taxon>Schaedlerella</taxon>
    </lineage>
</organism>
<sequence>MKTKFHEYLTMFRKRKGFTQAQMAEKLEISRSTYTNYESGNRSPDLDGLERISEILDCSLDELFGRPLLWHANRISEGAAPYHVHVKAPQRGPGRRLAIGTQDFRKLRERKAYYVDKTQMVEEFLESWYEVTLITRPRRFGKTLNMSMLAEFLDCTKDSADLFAGTRVSGSYVMEEMNRHPVIFLSFLNVKGGSAERMLDELRITLKREYERYLSIVNDGSLPAVHKSMFDSNYERLCKAGSEEEKKGCISRAISELCQVLEAYYGRKVYLLLDEYDTPFIAANAKGYYGEMRDFLAEMLTSSLKGNPSLERALLTGIQRVAKENIFSDLNNLIVCTVKDPEYSDCFGFTEEETQRLLDYCGVDFTEEVRSMYDGYQFGTADVYNPWSVSCYAARKELEPYWVNTSENSIIKNAFEQRGESFAAKYNELIEKGAVDARVELSVSYYEEPDDASLWGLLLNAGMITIQEEMGDKNCRLRIPNYEVREAFQGLTAFYLKLEDGYISDMLSCLRTEAMEKFAEQYQRILLRLPSYYDLKSENSYHMMMLGMCAFMYRYYDVKSNREGGIGRSDILLYAKKRPLPHMILEFKYTKDEGEDLEMLALEAIGQIKDKKYDAEMTGVVYYIGLAHFGKAAQVKWEKRVIN</sequence>
<dbReference type="RefSeq" id="WP_125126620.1">
    <property type="nucleotide sequence ID" value="NZ_RHJS01000002.1"/>
</dbReference>
<name>A0A3R8KSG1_9FIRM</name>
<dbReference type="Pfam" id="PF01381">
    <property type="entry name" value="HTH_3"/>
    <property type="match status" value="1"/>
</dbReference>
<dbReference type="GO" id="GO:0003677">
    <property type="term" value="F:DNA binding"/>
    <property type="evidence" value="ECO:0007669"/>
    <property type="project" value="InterPro"/>
</dbReference>